<dbReference type="CDD" id="cd03216">
    <property type="entry name" value="ABC_Carb_Monos_I"/>
    <property type="match status" value="1"/>
</dbReference>
<dbReference type="PANTHER" id="PTHR43790">
    <property type="entry name" value="CARBOHYDRATE TRANSPORT ATP-BINDING PROTEIN MG119-RELATED"/>
    <property type="match status" value="1"/>
</dbReference>
<evidence type="ECO:0000313" key="6">
    <source>
        <dbReference type="EMBL" id="GAA1518935.1"/>
    </source>
</evidence>
<proteinExistence type="predicted"/>
<dbReference type="PROSITE" id="PS50893">
    <property type="entry name" value="ABC_TRANSPORTER_2"/>
    <property type="match status" value="2"/>
</dbReference>
<feature type="domain" description="ABC transporter" evidence="5">
    <location>
        <begin position="10"/>
        <end position="250"/>
    </location>
</feature>
<evidence type="ECO:0000259" key="5">
    <source>
        <dbReference type="PROSITE" id="PS50893"/>
    </source>
</evidence>
<evidence type="ECO:0000256" key="2">
    <source>
        <dbReference type="ARBA" id="ARBA00022737"/>
    </source>
</evidence>
<dbReference type="InterPro" id="IPR017871">
    <property type="entry name" value="ABC_transporter-like_CS"/>
</dbReference>
<dbReference type="Proteomes" id="UP001500842">
    <property type="component" value="Unassembled WGS sequence"/>
</dbReference>
<organism evidence="6 7">
    <name type="scientific">Nocardioides humi</name>
    <dbReference type="NCBI Taxonomy" id="449461"/>
    <lineage>
        <taxon>Bacteria</taxon>
        <taxon>Bacillati</taxon>
        <taxon>Actinomycetota</taxon>
        <taxon>Actinomycetes</taxon>
        <taxon>Propionibacteriales</taxon>
        <taxon>Nocardioidaceae</taxon>
        <taxon>Nocardioides</taxon>
    </lineage>
</organism>
<evidence type="ECO:0000256" key="1">
    <source>
        <dbReference type="ARBA" id="ARBA00022448"/>
    </source>
</evidence>
<dbReference type="RefSeq" id="WP_141003227.1">
    <property type="nucleotide sequence ID" value="NZ_CP041146.1"/>
</dbReference>
<keyword evidence="2" id="KW-0677">Repeat</keyword>
<dbReference type="GO" id="GO:0005524">
    <property type="term" value="F:ATP binding"/>
    <property type="evidence" value="ECO:0007669"/>
    <property type="project" value="UniProtKB-KW"/>
</dbReference>
<comment type="caution">
    <text evidence="6">The sequence shown here is derived from an EMBL/GenBank/DDBJ whole genome shotgun (WGS) entry which is preliminary data.</text>
</comment>
<keyword evidence="3" id="KW-0547">Nucleotide-binding</keyword>
<accession>A0ABN2AGM4</accession>
<dbReference type="PANTHER" id="PTHR43790:SF9">
    <property type="entry name" value="GALACTOFURANOSE TRANSPORTER ATP-BINDING PROTEIN YTFR"/>
    <property type="match status" value="1"/>
</dbReference>
<keyword evidence="1" id="KW-0813">Transport</keyword>
<name>A0ABN2AGM4_9ACTN</name>
<dbReference type="InterPro" id="IPR027417">
    <property type="entry name" value="P-loop_NTPase"/>
</dbReference>
<dbReference type="SMART" id="SM00382">
    <property type="entry name" value="AAA"/>
    <property type="match status" value="2"/>
</dbReference>
<dbReference type="InterPro" id="IPR003593">
    <property type="entry name" value="AAA+_ATPase"/>
</dbReference>
<dbReference type="Gene3D" id="3.40.50.300">
    <property type="entry name" value="P-loop containing nucleotide triphosphate hydrolases"/>
    <property type="match status" value="2"/>
</dbReference>
<keyword evidence="7" id="KW-1185">Reference proteome</keyword>
<dbReference type="EMBL" id="BAAAOR010000017">
    <property type="protein sequence ID" value="GAA1518935.1"/>
    <property type="molecule type" value="Genomic_DNA"/>
</dbReference>
<dbReference type="SUPFAM" id="SSF52540">
    <property type="entry name" value="P-loop containing nucleoside triphosphate hydrolases"/>
    <property type="match status" value="2"/>
</dbReference>
<dbReference type="CDD" id="cd03215">
    <property type="entry name" value="ABC_Carb_Monos_II"/>
    <property type="match status" value="1"/>
</dbReference>
<protein>
    <submittedName>
        <fullName evidence="6">Sugar ABC transporter ATP-binding protein</fullName>
    </submittedName>
</protein>
<sequence>MGVQRSDTGLVLEHVSMTFPGTRALQDVSVHVAPGEIHALVGHNGSGKSTLIKCMSGYYQPDPGATCSADGRSMTLGDGSEARSAGLAFVHQNLGLVHQMSVTDNLALEWGDILRPVRRIDRRAESRRAELAMNEVGYPTSGDRCVADLKPSERVGVALARAMWRPGKVRYLVLDEPTASMPAAEVEQLLGSMCSLRDRGVGILFVSHHLHEVVEIADAVTVLKDGQVVQVFRRGEFDHGSLVRLVGGEEAALANGRVRPDSDDAPEPAKPESLAVLTVDGLSAPGVRGFSTVLSRGEIVGIAGVTGSGREVVLQAIFGAVKRTGTVSVGDGAMIPDSRPDISIREGMQLVPADRAVHAVFPNLSFRENLYVNRLAGGARYRVRHSRERDEATQWGRRLQVRPNRSESMLSNFSGGNQQKIVLGRALEADPQVLLLAEPTQGVDVGSAAEIHRLIIEVARGGAGVLVASSDEEELAAICDRVLVMREGLVTRELSGSEATSGALVGAVLGPNANQQATKRGLTDGANSDD</sequence>
<reference evidence="6 7" key="1">
    <citation type="journal article" date="2019" name="Int. J. Syst. Evol. Microbiol.">
        <title>The Global Catalogue of Microorganisms (GCM) 10K type strain sequencing project: providing services to taxonomists for standard genome sequencing and annotation.</title>
        <authorList>
            <consortium name="The Broad Institute Genomics Platform"/>
            <consortium name="The Broad Institute Genome Sequencing Center for Infectious Disease"/>
            <person name="Wu L."/>
            <person name="Ma J."/>
        </authorList>
    </citation>
    <scope>NUCLEOTIDE SEQUENCE [LARGE SCALE GENOMIC DNA]</scope>
    <source>
        <strain evidence="6 7">JCM 14942</strain>
    </source>
</reference>
<dbReference type="InterPro" id="IPR003439">
    <property type="entry name" value="ABC_transporter-like_ATP-bd"/>
</dbReference>
<evidence type="ECO:0000256" key="3">
    <source>
        <dbReference type="ARBA" id="ARBA00022741"/>
    </source>
</evidence>
<evidence type="ECO:0000256" key="4">
    <source>
        <dbReference type="ARBA" id="ARBA00022840"/>
    </source>
</evidence>
<keyword evidence="4 6" id="KW-0067">ATP-binding</keyword>
<gene>
    <name evidence="6" type="ORF">GCM10009788_23670</name>
</gene>
<dbReference type="InterPro" id="IPR050107">
    <property type="entry name" value="ABC_carbohydrate_import_ATPase"/>
</dbReference>
<evidence type="ECO:0000313" key="7">
    <source>
        <dbReference type="Proteomes" id="UP001500842"/>
    </source>
</evidence>
<dbReference type="PROSITE" id="PS00211">
    <property type="entry name" value="ABC_TRANSPORTER_1"/>
    <property type="match status" value="1"/>
</dbReference>
<feature type="domain" description="ABC transporter" evidence="5">
    <location>
        <begin position="269"/>
        <end position="512"/>
    </location>
</feature>
<dbReference type="Pfam" id="PF00005">
    <property type="entry name" value="ABC_tran"/>
    <property type="match status" value="2"/>
</dbReference>